<dbReference type="Gene3D" id="2.120.10.10">
    <property type="match status" value="1"/>
</dbReference>
<dbReference type="Pfam" id="PF13088">
    <property type="entry name" value="BNR_2"/>
    <property type="match status" value="1"/>
</dbReference>
<evidence type="ECO:0000313" key="8">
    <source>
        <dbReference type="Proteomes" id="UP000658690"/>
    </source>
</evidence>
<dbReference type="EC" id="3.2.1.18" evidence="3"/>
<dbReference type="Gene3D" id="2.60.120.200">
    <property type="match status" value="1"/>
</dbReference>
<evidence type="ECO:0000256" key="3">
    <source>
        <dbReference type="ARBA" id="ARBA00012733"/>
    </source>
</evidence>
<evidence type="ECO:0000259" key="6">
    <source>
        <dbReference type="SMART" id="SM00560"/>
    </source>
</evidence>
<keyword evidence="4" id="KW-0732">Signal</keyword>
<organism evidence="7 8">
    <name type="scientific">Paenibacillus germinis</name>
    <dbReference type="NCBI Taxonomy" id="2654979"/>
    <lineage>
        <taxon>Bacteria</taxon>
        <taxon>Bacillati</taxon>
        <taxon>Bacillota</taxon>
        <taxon>Bacilli</taxon>
        <taxon>Bacillales</taxon>
        <taxon>Paenibacillaceae</taxon>
        <taxon>Paenibacillus</taxon>
    </lineage>
</organism>
<dbReference type="InterPro" id="IPR013320">
    <property type="entry name" value="ConA-like_dom_sf"/>
</dbReference>
<dbReference type="CDD" id="cd15482">
    <property type="entry name" value="Sialidase_non-viral"/>
    <property type="match status" value="1"/>
</dbReference>
<comment type="similarity">
    <text evidence="2">Belongs to the glycosyl hydrolase 33 family.</text>
</comment>
<dbReference type="SUPFAM" id="SSF50939">
    <property type="entry name" value="Sialidases"/>
    <property type="match status" value="1"/>
</dbReference>
<evidence type="ECO:0000256" key="2">
    <source>
        <dbReference type="ARBA" id="ARBA00009348"/>
    </source>
</evidence>
<comment type="caution">
    <text evidence="7">The sequence shown here is derived from an EMBL/GenBank/DDBJ whole genome shotgun (WGS) entry which is preliminary data.</text>
</comment>
<feature type="domain" description="LamG-like jellyroll fold" evidence="6">
    <location>
        <begin position="836"/>
        <end position="974"/>
    </location>
</feature>
<evidence type="ECO:0000256" key="1">
    <source>
        <dbReference type="ARBA" id="ARBA00000427"/>
    </source>
</evidence>
<name>A0ABX1YZ92_9BACL</name>
<evidence type="ECO:0000256" key="4">
    <source>
        <dbReference type="ARBA" id="ARBA00022729"/>
    </source>
</evidence>
<gene>
    <name evidence="7" type="ORF">GC102_11040</name>
</gene>
<keyword evidence="8" id="KW-1185">Reference proteome</keyword>
<dbReference type="InterPro" id="IPR036278">
    <property type="entry name" value="Sialidase_sf"/>
</dbReference>
<dbReference type="EMBL" id="WHOC01000058">
    <property type="protein sequence ID" value="NOU86306.1"/>
    <property type="molecule type" value="Genomic_DNA"/>
</dbReference>
<dbReference type="InterPro" id="IPR011040">
    <property type="entry name" value="Sialidase"/>
</dbReference>
<dbReference type="RefSeq" id="WP_171689591.1">
    <property type="nucleotide sequence ID" value="NZ_WHOC01000058.1"/>
</dbReference>
<proteinExistence type="inferred from homology"/>
<dbReference type="PANTHER" id="PTHR10628:SF30">
    <property type="entry name" value="EXO-ALPHA-SIALIDASE"/>
    <property type="match status" value="1"/>
</dbReference>
<dbReference type="SUPFAM" id="SSF49899">
    <property type="entry name" value="Concanavalin A-like lectins/glucanases"/>
    <property type="match status" value="2"/>
</dbReference>
<dbReference type="Proteomes" id="UP000658690">
    <property type="component" value="Unassembled WGS sequence"/>
</dbReference>
<evidence type="ECO:0000256" key="5">
    <source>
        <dbReference type="ARBA" id="ARBA00023157"/>
    </source>
</evidence>
<keyword evidence="5" id="KW-1015">Disulfide bond</keyword>
<dbReference type="PANTHER" id="PTHR10628">
    <property type="entry name" value="SIALIDASE"/>
    <property type="match status" value="1"/>
</dbReference>
<sequence>MSNRRIRIFKGKSAKILTLLCAFFLLASVAVFLSGNVAKAAVPFYDETILYEATVDGYAQYRIPGVVVTGNGTIITYMEARKTTSDWADIDIYMRRSTDGGNTWQSRVKLVDGVSTANTINNPVMIAEKNSSTVHFLYCKEYSQAFYRKSTDNGATWSAPVEITSVFNQFKSEFNWAAFATGPGHGIQLENGRLLVPVWLTLNTSHAPGVVSTIYSDNGGVTWNRGEIISDTPEIPSPNETTAVQLYNGSVMLNMRNSTKVSPARSVSTSLNGSSGWSTPVLDRELNDPNDYGSILHFTDQHDYYNNRLLFTNTNNPSDRSNLTVKMSMDEGDNWTYSKVIAPEGSAYSDLAVSNDKQTIYCFYEKWNGTLKYHYMVLARFNLEWLTDGEQSLDPLSGPSPTYPPIPTVNLDEQWNSLSAWTTAGNTTISPAGQLDLYSNNSAISSVNRTDISIPQSYTLEFKAKIDNFSSGAIGVSPFPASLATKIGDGKYRLMLDFRTDGIYAMTNYGVWTQIKAVTLTNNWYTWKVIVNHGVAEVFMDGISQGKFAMQSGNYSDVVQHWVLGTSTDIANAHVEYSKLYTDVPVTWDVATVNLDEQWNSLSVWTPIGSASISPAGQLNLTNNNSTNTIVSRTDISIPQTYTLEFKAKIDDFSSGAIGVSPFPASLGTKVADGKYRLMLDFRTDGIYAITNYGVWTKVKAVTLNSSWHLWKVRVTNGYAEVFMDGVFQGSFSLQSGNYSDTLQHWVLGTSSDAVNTHVEYTRLYTDLPGSGPVSYLKFDETSGSIASDLSGNGNTGTVTNGATWAVGHLNNGLTFDGTNDYVDAGNKTSVQFGKGDFTAAAWVNTDTITGNRFIFWYGDVGTAVPSWWVQMESSGKVSFLIDGTSAPTGNYVVTDTAVLSVGVWKHIAVTREDSIIRIYVNGLETKGIYTSDVPDVTSASNGLAIGKDKNGTTRYWDGMIDEVRVYDRSLSSKEIQGLYNQ</sequence>
<evidence type="ECO:0000313" key="7">
    <source>
        <dbReference type="EMBL" id="NOU86306.1"/>
    </source>
</evidence>
<reference evidence="7 8" key="1">
    <citation type="submission" date="2019-10" db="EMBL/GenBank/DDBJ databases">
        <title>Description of Paenibacillus choica sp. nov.</title>
        <authorList>
            <person name="Carlier A."/>
            <person name="Qi S."/>
        </authorList>
    </citation>
    <scope>NUCLEOTIDE SEQUENCE [LARGE SCALE GENOMIC DNA]</scope>
    <source>
        <strain evidence="7 8">LMG 31460</strain>
    </source>
</reference>
<protein>
    <recommendedName>
        <fullName evidence="3">exo-alpha-sialidase</fullName>
        <ecNumber evidence="3">3.2.1.18</ecNumber>
    </recommendedName>
</protein>
<dbReference type="InterPro" id="IPR026856">
    <property type="entry name" value="Sialidase_fam"/>
</dbReference>
<dbReference type="SMART" id="SM00560">
    <property type="entry name" value="LamGL"/>
    <property type="match status" value="1"/>
</dbReference>
<comment type="catalytic activity">
    <reaction evidence="1">
        <text>Hydrolysis of alpha-(2-&gt;3)-, alpha-(2-&gt;6)-, alpha-(2-&gt;8)- glycosidic linkages of terminal sialic acid residues in oligosaccharides, glycoproteins, glycolipids, colominic acid and synthetic substrates.</text>
        <dbReference type="EC" id="3.2.1.18"/>
    </reaction>
</comment>
<dbReference type="InterPro" id="IPR006558">
    <property type="entry name" value="LamG-like"/>
</dbReference>
<dbReference type="Pfam" id="PF13385">
    <property type="entry name" value="Laminin_G_3"/>
    <property type="match status" value="1"/>
</dbReference>
<accession>A0ABX1YZ92</accession>